<name>A0AAN9LXX1_CANGL</name>
<dbReference type="AlphaFoldDB" id="A0AAN9LXX1"/>
<organism evidence="1 2">
    <name type="scientific">Canavalia gladiata</name>
    <name type="common">Sword bean</name>
    <name type="synonym">Dolichos gladiatus</name>
    <dbReference type="NCBI Taxonomy" id="3824"/>
    <lineage>
        <taxon>Eukaryota</taxon>
        <taxon>Viridiplantae</taxon>
        <taxon>Streptophyta</taxon>
        <taxon>Embryophyta</taxon>
        <taxon>Tracheophyta</taxon>
        <taxon>Spermatophyta</taxon>
        <taxon>Magnoliopsida</taxon>
        <taxon>eudicotyledons</taxon>
        <taxon>Gunneridae</taxon>
        <taxon>Pentapetalae</taxon>
        <taxon>rosids</taxon>
        <taxon>fabids</taxon>
        <taxon>Fabales</taxon>
        <taxon>Fabaceae</taxon>
        <taxon>Papilionoideae</taxon>
        <taxon>50 kb inversion clade</taxon>
        <taxon>NPAAA clade</taxon>
        <taxon>indigoferoid/millettioid clade</taxon>
        <taxon>Phaseoleae</taxon>
        <taxon>Canavalia</taxon>
    </lineage>
</organism>
<accession>A0AAN9LXX1</accession>
<keyword evidence="2" id="KW-1185">Reference proteome</keyword>
<reference evidence="1 2" key="1">
    <citation type="submission" date="2024-01" db="EMBL/GenBank/DDBJ databases">
        <title>The genomes of 5 underutilized Papilionoideae crops provide insights into root nodulation and disease resistanc.</title>
        <authorList>
            <person name="Jiang F."/>
        </authorList>
    </citation>
    <scope>NUCLEOTIDE SEQUENCE [LARGE SCALE GENOMIC DNA]</scope>
    <source>
        <strain evidence="1">LVBAO_FW01</strain>
        <tissue evidence="1">Leaves</tissue>
    </source>
</reference>
<comment type="caution">
    <text evidence="1">The sequence shown here is derived from an EMBL/GenBank/DDBJ whole genome shotgun (WGS) entry which is preliminary data.</text>
</comment>
<sequence length="94" mass="10543">MNGEDRSTVLKQETGIASGTQNWVLYLVWLTFGVVAKAPFDFEHTSQPLVPVISRLQKIKNATFRSYKLQALCERVDKDLSAAVFMTARLVPSI</sequence>
<dbReference type="EMBL" id="JAYMYQ010000003">
    <property type="protein sequence ID" value="KAK7344475.1"/>
    <property type="molecule type" value="Genomic_DNA"/>
</dbReference>
<dbReference type="Proteomes" id="UP001367508">
    <property type="component" value="Unassembled WGS sequence"/>
</dbReference>
<evidence type="ECO:0000313" key="1">
    <source>
        <dbReference type="EMBL" id="KAK7344475.1"/>
    </source>
</evidence>
<gene>
    <name evidence="1" type="ORF">VNO77_14120</name>
</gene>
<evidence type="ECO:0000313" key="2">
    <source>
        <dbReference type="Proteomes" id="UP001367508"/>
    </source>
</evidence>
<protein>
    <submittedName>
        <fullName evidence="1">Uncharacterized protein</fullName>
    </submittedName>
</protein>
<proteinExistence type="predicted"/>